<evidence type="ECO:0000256" key="5">
    <source>
        <dbReference type="ARBA" id="ARBA00023136"/>
    </source>
</evidence>
<keyword evidence="3 6" id="KW-0812">Transmembrane</keyword>
<evidence type="ECO:0000256" key="2">
    <source>
        <dbReference type="ARBA" id="ARBA00022475"/>
    </source>
</evidence>
<evidence type="ECO:0000259" key="8">
    <source>
        <dbReference type="PROSITE" id="PS50850"/>
    </source>
</evidence>
<dbReference type="InterPro" id="IPR036259">
    <property type="entry name" value="MFS_trans_sf"/>
</dbReference>
<keyword evidence="5 6" id="KW-0472">Membrane</keyword>
<feature type="domain" description="Major facilitator superfamily (MFS) profile" evidence="8">
    <location>
        <begin position="3"/>
        <end position="387"/>
    </location>
</feature>
<keyword evidence="4 6" id="KW-1133">Transmembrane helix</keyword>
<feature type="transmembrane region" description="Helical" evidence="6">
    <location>
        <begin position="269"/>
        <end position="290"/>
    </location>
</feature>
<evidence type="ECO:0000256" key="1">
    <source>
        <dbReference type="ARBA" id="ARBA00004651"/>
    </source>
</evidence>
<feature type="transmembrane region" description="Helical" evidence="6">
    <location>
        <begin position="361"/>
        <end position="383"/>
    </location>
</feature>
<proteinExistence type="predicted"/>
<gene>
    <name evidence="9" type="ORF">RAMLITH_08395</name>
</gene>
<evidence type="ECO:0000256" key="6">
    <source>
        <dbReference type="SAM" id="Phobius"/>
    </source>
</evidence>
<dbReference type="CDD" id="cd17324">
    <property type="entry name" value="MFS_NepI_like"/>
    <property type="match status" value="1"/>
</dbReference>
<feature type="transmembrane region" description="Helical" evidence="6">
    <location>
        <begin position="131"/>
        <end position="152"/>
    </location>
</feature>
<comment type="caution">
    <text evidence="9">The sequence shown here is derived from an EMBL/GenBank/DDBJ whole genome shotgun (WGS) entry which is preliminary data.</text>
</comment>
<dbReference type="InterPro" id="IPR050189">
    <property type="entry name" value="MFS_Efflux_Transporters"/>
</dbReference>
<feature type="signal peptide" evidence="7">
    <location>
        <begin position="1"/>
        <end position="19"/>
    </location>
</feature>
<feature type="transmembrane region" description="Helical" evidence="6">
    <location>
        <begin position="333"/>
        <end position="355"/>
    </location>
</feature>
<feature type="chain" id="PRO_5030652700" evidence="7">
    <location>
        <begin position="20"/>
        <end position="387"/>
    </location>
</feature>
<dbReference type="PANTHER" id="PTHR43124">
    <property type="entry name" value="PURINE EFFLUX PUMP PBUE"/>
    <property type="match status" value="1"/>
</dbReference>
<dbReference type="Gene3D" id="1.20.1250.20">
    <property type="entry name" value="MFS general substrate transporter like domains"/>
    <property type="match status" value="1"/>
</dbReference>
<dbReference type="RefSeq" id="WP_168106920.1">
    <property type="nucleotide sequence ID" value="NZ_VTOX01000002.1"/>
</dbReference>
<protein>
    <submittedName>
        <fullName evidence="9">MFS transporter</fullName>
    </submittedName>
</protein>
<evidence type="ECO:0000313" key="10">
    <source>
        <dbReference type="Proteomes" id="UP000521868"/>
    </source>
</evidence>
<dbReference type="PANTHER" id="PTHR43124:SF3">
    <property type="entry name" value="CHLORAMPHENICOL EFFLUX PUMP RV0191"/>
    <property type="match status" value="1"/>
</dbReference>
<comment type="subcellular location">
    <subcellularLocation>
        <location evidence="1">Cell membrane</location>
        <topology evidence="1">Multi-pass membrane protein</topology>
    </subcellularLocation>
</comment>
<feature type="transmembrane region" description="Helical" evidence="6">
    <location>
        <begin position="158"/>
        <end position="177"/>
    </location>
</feature>
<keyword evidence="2" id="KW-1003">Cell membrane</keyword>
<dbReference type="Proteomes" id="UP000521868">
    <property type="component" value="Unassembled WGS sequence"/>
</dbReference>
<evidence type="ECO:0000256" key="3">
    <source>
        <dbReference type="ARBA" id="ARBA00022692"/>
    </source>
</evidence>
<dbReference type="InterPro" id="IPR020846">
    <property type="entry name" value="MFS_dom"/>
</dbReference>
<sequence>MSMFLVLAACGFASSFSLRLIDPLILPVATHFDVATGTAAMLSPAYALPYALSQPFLGPISDRFGRMQCMNVCMAGLAATLLLSALAPSFELLFASRMAAGVFGGGLIPLVLAALGDAYDMQGRQVAIGRMLFALISGQMLGSIVAGFAAQAAGWRSAFWISCALACLAAGLLWTALRQAPAAARTEPPASFRALYGRVFANPKAAWLYPAVFVEGMLFFGFFPFAGEALLAIDPAPPSEIARQVGVMLGAFSIGGLVYAFTVRRLLRVLGVVRMCVVASLLGAAAYGALALAQGWRHAAVAMLAAGLAFYMLHNCLQTEATELAPTARGSAVALFACGLFLGQGAGPLLFGPLADYAGHAGAYVLVALALALLGQVVVLRIVGRPR</sequence>
<feature type="transmembrane region" description="Helical" evidence="6">
    <location>
        <begin position="69"/>
        <end position="87"/>
    </location>
</feature>
<dbReference type="GO" id="GO:0022857">
    <property type="term" value="F:transmembrane transporter activity"/>
    <property type="evidence" value="ECO:0007669"/>
    <property type="project" value="InterPro"/>
</dbReference>
<feature type="transmembrane region" description="Helical" evidence="6">
    <location>
        <begin position="99"/>
        <end position="119"/>
    </location>
</feature>
<dbReference type="GO" id="GO:0005886">
    <property type="term" value="C:plasma membrane"/>
    <property type="evidence" value="ECO:0007669"/>
    <property type="project" value="UniProtKB-SubCell"/>
</dbReference>
<name>A0A7X6DF11_9BURK</name>
<dbReference type="EMBL" id="VTOX01000002">
    <property type="protein sequence ID" value="NKE65838.1"/>
    <property type="molecule type" value="Genomic_DNA"/>
</dbReference>
<dbReference type="PROSITE" id="PS50850">
    <property type="entry name" value="MFS"/>
    <property type="match status" value="1"/>
</dbReference>
<dbReference type="SUPFAM" id="SSF103473">
    <property type="entry name" value="MFS general substrate transporter"/>
    <property type="match status" value="1"/>
</dbReference>
<evidence type="ECO:0000256" key="4">
    <source>
        <dbReference type="ARBA" id="ARBA00022989"/>
    </source>
</evidence>
<keyword evidence="7" id="KW-0732">Signal</keyword>
<feature type="transmembrane region" description="Helical" evidence="6">
    <location>
        <begin position="296"/>
        <end position="313"/>
    </location>
</feature>
<feature type="transmembrane region" description="Helical" evidence="6">
    <location>
        <begin position="245"/>
        <end position="262"/>
    </location>
</feature>
<keyword evidence="10" id="KW-1185">Reference proteome</keyword>
<accession>A0A7X6DF11</accession>
<reference evidence="9 10" key="1">
    <citation type="journal article" date="2020" name="Nature">
        <title>Bacterial chemolithoautotrophy via manganese oxidation.</title>
        <authorList>
            <person name="Yu H."/>
            <person name="Leadbetter J.R."/>
        </authorList>
    </citation>
    <scope>NUCLEOTIDE SEQUENCE [LARGE SCALE GENOMIC DNA]</scope>
    <source>
        <strain evidence="9 10">RBP-1</strain>
    </source>
</reference>
<evidence type="ECO:0000313" key="9">
    <source>
        <dbReference type="EMBL" id="NKE65838.1"/>
    </source>
</evidence>
<evidence type="ECO:0000256" key="7">
    <source>
        <dbReference type="SAM" id="SignalP"/>
    </source>
</evidence>
<dbReference type="Pfam" id="PF07690">
    <property type="entry name" value="MFS_1"/>
    <property type="match status" value="1"/>
</dbReference>
<feature type="transmembrane region" description="Helical" evidence="6">
    <location>
        <begin position="206"/>
        <end position="225"/>
    </location>
</feature>
<dbReference type="AlphaFoldDB" id="A0A7X6DF11"/>
<dbReference type="InterPro" id="IPR011701">
    <property type="entry name" value="MFS"/>
</dbReference>
<organism evidence="9 10">
    <name type="scientific">Ramlibacter lithotrophicus</name>
    <dbReference type="NCBI Taxonomy" id="2606681"/>
    <lineage>
        <taxon>Bacteria</taxon>
        <taxon>Pseudomonadati</taxon>
        <taxon>Pseudomonadota</taxon>
        <taxon>Betaproteobacteria</taxon>
        <taxon>Burkholderiales</taxon>
        <taxon>Comamonadaceae</taxon>
        <taxon>Ramlibacter</taxon>
    </lineage>
</organism>